<dbReference type="EMBL" id="BARS01031965">
    <property type="protein sequence ID" value="GAG24113.1"/>
    <property type="molecule type" value="Genomic_DNA"/>
</dbReference>
<dbReference type="Pfam" id="PF03237">
    <property type="entry name" value="Terminase_6N"/>
    <property type="match status" value="1"/>
</dbReference>
<accession>X0WHY6</accession>
<proteinExistence type="predicted"/>
<comment type="caution">
    <text evidence="1">The sequence shown here is derived from an EMBL/GenBank/DDBJ whole genome shotgun (WGS) entry which is preliminary data.</text>
</comment>
<dbReference type="SUPFAM" id="SSF52540">
    <property type="entry name" value="P-loop containing nucleoside triphosphate hydrolases"/>
    <property type="match status" value="1"/>
</dbReference>
<name>X0WHY6_9ZZZZ</name>
<dbReference type="InterPro" id="IPR027417">
    <property type="entry name" value="P-loop_NTPase"/>
</dbReference>
<protein>
    <submittedName>
        <fullName evidence="1">Uncharacterized protein</fullName>
    </submittedName>
</protein>
<dbReference type="Gene3D" id="3.40.50.300">
    <property type="entry name" value="P-loop containing nucleotide triphosphate hydrolases"/>
    <property type="match status" value="1"/>
</dbReference>
<sequence length="189" mass="21620">MIVNPDHGEMFFEPYDYQVELLKKFKEERFNVALCSRQSGKTTVVGVYALWYAMFNRDKVIGIVSNKESSSKMILARIKRMWESLPSWLKPGVTKYAETFVSFDNGTRIIISATSPDAFRGESINILICDEFAFVPSRQAEDFWSANYPTISASKKAKIIVISTPNGMFNIFHRIYSQAENKLNTFVPT</sequence>
<reference evidence="1" key="1">
    <citation type="journal article" date="2014" name="Front. Microbiol.">
        <title>High frequency of phylogenetically diverse reductive dehalogenase-homologous genes in deep subseafloor sedimentary metagenomes.</title>
        <authorList>
            <person name="Kawai M."/>
            <person name="Futagami T."/>
            <person name="Toyoda A."/>
            <person name="Takaki Y."/>
            <person name="Nishi S."/>
            <person name="Hori S."/>
            <person name="Arai W."/>
            <person name="Tsubouchi T."/>
            <person name="Morono Y."/>
            <person name="Uchiyama I."/>
            <person name="Ito T."/>
            <person name="Fujiyama A."/>
            <person name="Inagaki F."/>
            <person name="Takami H."/>
        </authorList>
    </citation>
    <scope>NUCLEOTIDE SEQUENCE</scope>
    <source>
        <strain evidence="1">Expedition CK06-06</strain>
    </source>
</reference>
<feature type="non-terminal residue" evidence="1">
    <location>
        <position position="189"/>
    </location>
</feature>
<gene>
    <name evidence="1" type="ORF">S01H1_49669</name>
</gene>
<dbReference type="AlphaFoldDB" id="X0WHY6"/>
<organism evidence="1">
    <name type="scientific">marine sediment metagenome</name>
    <dbReference type="NCBI Taxonomy" id="412755"/>
    <lineage>
        <taxon>unclassified sequences</taxon>
        <taxon>metagenomes</taxon>
        <taxon>ecological metagenomes</taxon>
    </lineage>
</organism>
<evidence type="ECO:0000313" key="1">
    <source>
        <dbReference type="EMBL" id="GAG24113.1"/>
    </source>
</evidence>